<name>A0AAW1QH46_9CHLO</name>
<evidence type="ECO:0000313" key="8">
    <source>
        <dbReference type="EMBL" id="KAK9820595.1"/>
    </source>
</evidence>
<evidence type="ECO:0000313" key="9">
    <source>
        <dbReference type="Proteomes" id="UP001489004"/>
    </source>
</evidence>
<dbReference type="PROSITE" id="PS51032">
    <property type="entry name" value="AP2_ERF"/>
    <property type="match status" value="1"/>
</dbReference>
<keyword evidence="9" id="KW-1185">Reference proteome</keyword>
<dbReference type="SMART" id="SM00380">
    <property type="entry name" value="AP2"/>
    <property type="match status" value="1"/>
</dbReference>
<accession>A0AAW1QH46</accession>
<dbReference type="GO" id="GO:0003677">
    <property type="term" value="F:DNA binding"/>
    <property type="evidence" value="ECO:0007669"/>
    <property type="project" value="UniProtKB-KW"/>
</dbReference>
<feature type="region of interest" description="Disordered" evidence="6">
    <location>
        <begin position="49"/>
        <end position="104"/>
    </location>
</feature>
<evidence type="ECO:0000256" key="4">
    <source>
        <dbReference type="ARBA" id="ARBA00023163"/>
    </source>
</evidence>
<evidence type="ECO:0000256" key="3">
    <source>
        <dbReference type="ARBA" id="ARBA00023125"/>
    </source>
</evidence>
<feature type="compositionally biased region" description="Basic and acidic residues" evidence="6">
    <location>
        <begin position="150"/>
        <end position="161"/>
    </location>
</feature>
<reference evidence="8 9" key="1">
    <citation type="journal article" date="2024" name="Nat. Commun.">
        <title>Phylogenomics reveals the evolutionary origins of lichenization in chlorophyte algae.</title>
        <authorList>
            <person name="Puginier C."/>
            <person name="Libourel C."/>
            <person name="Otte J."/>
            <person name="Skaloud P."/>
            <person name="Haon M."/>
            <person name="Grisel S."/>
            <person name="Petersen M."/>
            <person name="Berrin J.G."/>
            <person name="Delaux P.M."/>
            <person name="Dal Grande F."/>
            <person name="Keller J."/>
        </authorList>
    </citation>
    <scope>NUCLEOTIDE SEQUENCE [LARGE SCALE GENOMIC DNA]</scope>
    <source>
        <strain evidence="8 9">SAG 2043</strain>
    </source>
</reference>
<evidence type="ECO:0000256" key="5">
    <source>
        <dbReference type="ARBA" id="ARBA00023242"/>
    </source>
</evidence>
<keyword evidence="5" id="KW-0539">Nucleus</keyword>
<protein>
    <recommendedName>
        <fullName evidence="7">AP2/ERF domain-containing protein</fullName>
    </recommendedName>
</protein>
<gene>
    <name evidence="8" type="ORF">WJX72_012104</name>
</gene>
<comment type="caution">
    <text evidence="8">The sequence shown here is derived from an EMBL/GenBank/DDBJ whole genome shotgun (WGS) entry which is preliminary data.</text>
</comment>
<evidence type="ECO:0000259" key="7">
    <source>
        <dbReference type="PROSITE" id="PS51032"/>
    </source>
</evidence>
<dbReference type="Proteomes" id="UP001489004">
    <property type="component" value="Unassembled WGS sequence"/>
</dbReference>
<comment type="subcellular location">
    <subcellularLocation>
        <location evidence="1">Nucleus</location>
    </subcellularLocation>
</comment>
<dbReference type="PANTHER" id="PTHR32467">
    <property type="entry name" value="AP2-LIKE ETHYLENE-RESPONSIVE TRANSCRIPTION FACTOR"/>
    <property type="match status" value="1"/>
</dbReference>
<organism evidence="8 9">
    <name type="scientific">[Myrmecia] bisecta</name>
    <dbReference type="NCBI Taxonomy" id="41462"/>
    <lineage>
        <taxon>Eukaryota</taxon>
        <taxon>Viridiplantae</taxon>
        <taxon>Chlorophyta</taxon>
        <taxon>core chlorophytes</taxon>
        <taxon>Trebouxiophyceae</taxon>
        <taxon>Trebouxiales</taxon>
        <taxon>Trebouxiaceae</taxon>
        <taxon>Myrmecia</taxon>
    </lineage>
</organism>
<dbReference type="SUPFAM" id="SSF54171">
    <property type="entry name" value="DNA-binding domain"/>
    <property type="match status" value="1"/>
</dbReference>
<feature type="region of interest" description="Disordered" evidence="6">
    <location>
        <begin position="120"/>
        <end position="161"/>
    </location>
</feature>
<dbReference type="InterPro" id="IPR001471">
    <property type="entry name" value="AP2/ERF_dom"/>
</dbReference>
<dbReference type="CDD" id="cd00018">
    <property type="entry name" value="AP2"/>
    <property type="match status" value="1"/>
</dbReference>
<dbReference type="GO" id="GO:0003700">
    <property type="term" value="F:DNA-binding transcription factor activity"/>
    <property type="evidence" value="ECO:0007669"/>
    <property type="project" value="InterPro"/>
</dbReference>
<evidence type="ECO:0000256" key="1">
    <source>
        <dbReference type="ARBA" id="ARBA00004123"/>
    </source>
</evidence>
<proteinExistence type="predicted"/>
<feature type="region of interest" description="Disordered" evidence="6">
    <location>
        <begin position="307"/>
        <end position="326"/>
    </location>
</feature>
<dbReference type="InterPro" id="IPR016177">
    <property type="entry name" value="DNA-bd_dom_sf"/>
</dbReference>
<dbReference type="PANTHER" id="PTHR32467:SF90">
    <property type="entry name" value="AP2-LIKE ETHYLENE-RESPONSIVE TRANSCRIPTION FACTOR AIL1"/>
    <property type="match status" value="1"/>
</dbReference>
<keyword evidence="4" id="KW-0804">Transcription</keyword>
<keyword evidence="2" id="KW-0805">Transcription regulation</keyword>
<dbReference type="GO" id="GO:0005634">
    <property type="term" value="C:nucleus"/>
    <property type="evidence" value="ECO:0007669"/>
    <property type="project" value="UniProtKB-SubCell"/>
</dbReference>
<feature type="compositionally biased region" description="Low complexity" evidence="6">
    <location>
        <begin position="70"/>
        <end position="95"/>
    </location>
</feature>
<sequence>MKIIRTTSEDFTVDPATGRRIMFGPAMAHRAMEIELPSVTALFNDMSSPKSQKSWAAKPPQGRYMGSGCSPRTPKSPSARSSSVPPSETSPGPTTAKGKVLRSGRAAVNDEGLALELAASEAAAQPVETAQPESQDGGMRRASSAPFGRAAERSPPRQMRRSESVFGGITSSVIREAANTANKRPPVFRIEHMKPTEPQTSLGVSRSRWNVQWDAHVRPADPMKDDIYVGSFDTETKAARAHDIAALRIHGPTARTNYPAPEYSEGMAETKQASVAEFIVALQRHGAFGGCRNSRYRGVWKLPDSSSWESRYEEPAAASSHGSGQH</sequence>
<evidence type="ECO:0000256" key="6">
    <source>
        <dbReference type="SAM" id="MobiDB-lite"/>
    </source>
</evidence>
<keyword evidence="3" id="KW-0238">DNA-binding</keyword>
<evidence type="ECO:0000256" key="2">
    <source>
        <dbReference type="ARBA" id="ARBA00023015"/>
    </source>
</evidence>
<dbReference type="InterPro" id="IPR036955">
    <property type="entry name" value="AP2/ERF_dom_sf"/>
</dbReference>
<feature type="domain" description="AP2/ERF" evidence="7">
    <location>
        <begin position="200"/>
        <end position="259"/>
    </location>
</feature>
<dbReference type="Gene3D" id="3.30.730.10">
    <property type="entry name" value="AP2/ERF domain"/>
    <property type="match status" value="1"/>
</dbReference>
<dbReference type="EMBL" id="JALJOR010000003">
    <property type="protein sequence ID" value="KAK9820595.1"/>
    <property type="molecule type" value="Genomic_DNA"/>
</dbReference>
<dbReference type="AlphaFoldDB" id="A0AAW1QH46"/>